<dbReference type="Pfam" id="PF06985">
    <property type="entry name" value="HET"/>
    <property type="match status" value="1"/>
</dbReference>
<accession>A0A8H5WR50</accession>
<dbReference type="PANTHER" id="PTHR24148">
    <property type="entry name" value="ANKYRIN REPEAT DOMAIN-CONTAINING PROTEIN 39 HOMOLOG-RELATED"/>
    <property type="match status" value="1"/>
</dbReference>
<dbReference type="PANTHER" id="PTHR24148:SF73">
    <property type="entry name" value="HET DOMAIN PROTEIN (AFU_ORTHOLOGUE AFUA_8G01020)"/>
    <property type="match status" value="1"/>
</dbReference>
<comment type="caution">
    <text evidence="2">The sequence shown here is derived from an EMBL/GenBank/DDBJ whole genome shotgun (WGS) entry which is preliminary data.</text>
</comment>
<reference evidence="2 3" key="1">
    <citation type="submission" date="2020-05" db="EMBL/GenBank/DDBJ databases">
        <title>Identification and distribution of gene clusters putatively required for synthesis of sphingolipid metabolism inhibitors in phylogenetically diverse species of the filamentous fungus Fusarium.</title>
        <authorList>
            <person name="Kim H.-S."/>
            <person name="Busman M."/>
            <person name="Brown D.W."/>
            <person name="Divon H."/>
            <person name="Uhlig S."/>
            <person name="Proctor R.H."/>
        </authorList>
    </citation>
    <scope>NUCLEOTIDE SEQUENCE [LARGE SCALE GENOMIC DNA]</scope>
    <source>
        <strain evidence="2 3">NRRL 20693</strain>
    </source>
</reference>
<dbReference type="EMBL" id="JAAGWQ010000103">
    <property type="protein sequence ID" value="KAF5667263.1"/>
    <property type="molecule type" value="Genomic_DNA"/>
</dbReference>
<name>A0A8H5WR50_FUSHE</name>
<evidence type="ECO:0000259" key="1">
    <source>
        <dbReference type="Pfam" id="PF06985"/>
    </source>
</evidence>
<dbReference type="InterPro" id="IPR010730">
    <property type="entry name" value="HET"/>
</dbReference>
<gene>
    <name evidence="2" type="ORF">FHETE_5966</name>
</gene>
<evidence type="ECO:0000313" key="3">
    <source>
        <dbReference type="Proteomes" id="UP000567885"/>
    </source>
</evidence>
<dbReference type="OrthoDB" id="5386682at2759"/>
<protein>
    <submittedName>
        <fullName evidence="2">Heterokaryon incompatibility protein</fullName>
    </submittedName>
</protein>
<evidence type="ECO:0000313" key="2">
    <source>
        <dbReference type="EMBL" id="KAF5667263.1"/>
    </source>
</evidence>
<dbReference type="AlphaFoldDB" id="A0A8H5WR50"/>
<keyword evidence="3" id="KW-1185">Reference proteome</keyword>
<dbReference type="Proteomes" id="UP000567885">
    <property type="component" value="Unassembled WGS sequence"/>
</dbReference>
<feature type="domain" description="Heterokaryon incompatibility" evidence="1">
    <location>
        <begin position="45"/>
        <end position="208"/>
    </location>
</feature>
<sequence length="675" mass="76400">MNQHDFYQTPLDSSKPEIRLLELLEDGPTIKCKLHTVTFNKELRFAALSYVWGDAADTTNISIHGVQVPVSRTLADALKHVRKNWAYEYPDRDQSEFRIWVDAVCINQADKTERSEQVKLMRDIYSSADIVLGWLGAEDDDQIITAACAIKVLGGIFRAAKWEEDNLMSLQWLKTSGLVNMPSCDRIWKSIDYLGTLSYWTRVWILQENVLATTLFYVTPRVVIEYMSLMSVFLILRRLSERLIANGVHKPDFIPSHVWLVLCPPELTGSVGLRHIQQLGDAKLLYLRKATEHSAKTLRQIDIRLSQFGSLLQATDPRDHVFGLLGLISLPIKPDYTKSVKEVYKDYCKAILKEQEEQASEHLAFMRDGGSGVFDDPLDLPSWAPQFPSKASGVPTLVFYANLRLRTLVPDMPFPQIFGDTLHVSGIKLQTLGDTGGPSELQDLQKGGDTAEWIQNYVRRIPSYPTKIPSIWALFLVVMRLQKLGIDTPTMLMLLQFVARLNLDVPESEENSGRIPKYFQTPDVDGLSVGVSSGGGNNPQLMMCVSPLLGLERLNHANASSQSPHQFQKDISTNLRESLDKREFEVSARLIYTLKRNYHTRIFETDAEYLGMGPQRCEPGDIICLLDGYHDLALLRRCGEVFEYVGPCMVYGVTDMYIKRRLEAGDVTLETFDLV</sequence>
<dbReference type="InterPro" id="IPR052895">
    <property type="entry name" value="HetReg/Transcr_Mod"/>
</dbReference>
<proteinExistence type="predicted"/>
<organism evidence="2 3">
    <name type="scientific">Fusarium heterosporum</name>
    <dbReference type="NCBI Taxonomy" id="42747"/>
    <lineage>
        <taxon>Eukaryota</taxon>
        <taxon>Fungi</taxon>
        <taxon>Dikarya</taxon>
        <taxon>Ascomycota</taxon>
        <taxon>Pezizomycotina</taxon>
        <taxon>Sordariomycetes</taxon>
        <taxon>Hypocreomycetidae</taxon>
        <taxon>Hypocreales</taxon>
        <taxon>Nectriaceae</taxon>
        <taxon>Fusarium</taxon>
        <taxon>Fusarium heterosporum species complex</taxon>
    </lineage>
</organism>